<proteinExistence type="predicted"/>
<dbReference type="KEGG" id="yli:2910057"/>
<evidence type="ECO:0000256" key="1">
    <source>
        <dbReference type="ARBA" id="ARBA00022603"/>
    </source>
</evidence>
<dbReference type="EMBL" id="CP017555">
    <property type="protein sequence ID" value="AOW02866.1"/>
    <property type="molecule type" value="Genomic_DNA"/>
</dbReference>
<protein>
    <submittedName>
        <fullName evidence="5">S-adenosyl-L-methionine-dependent methyltransferase</fullName>
    </submittedName>
</protein>
<sequence length="265" mass="30002">MSDPWNAKKYTEDAAFVPQLTSVVQQWLDPQSSDSILDIGCGDGKLTQDLSKRCESIFGIDNSSNMVELSQSRGLNAEVVDCSKLDQWNHSHKYSKVFSNATFHWILSQTKTDSQRVAVFKKIHHLLQPGGTFVCEMGGFGNVAEIQAAFIMAVEKFGNKTVEQAAAASPWYFPHEHVIAKFLQEAGFSVEKIERVYRSTELAEGEGLRKWLELFGFNFLSEIDESKRSAALDYIVDTLKTTNYEPHSKKWYAGYVRLRWVARAN</sequence>
<dbReference type="GO" id="GO:0008168">
    <property type="term" value="F:methyltransferase activity"/>
    <property type="evidence" value="ECO:0007669"/>
    <property type="project" value="UniProtKB-KW"/>
</dbReference>
<reference evidence="5 7" key="2">
    <citation type="submission" date="2018-07" db="EMBL/GenBank/DDBJ databases">
        <title>Draft Genome Assemblies for Five Robust Yarrowia lipolytica Strains Exhibiting High Lipid Production and Pentose Sugar Utilization and Sugar Alcohol Secretion from Undetoxified Lignocellulosic Biomass Hydrolysates.</title>
        <authorList>
            <consortium name="DOE Joint Genome Institute"/>
            <person name="Walker C."/>
            <person name="Ryu S."/>
            <person name="Na H."/>
            <person name="Zane M."/>
            <person name="LaButti K."/>
            <person name="Lipzen A."/>
            <person name="Haridas S."/>
            <person name="Barry K."/>
            <person name="Grigoriev I.V."/>
            <person name="Quarterman J."/>
            <person name="Slininger P."/>
            <person name="Dien B."/>
            <person name="Trinh C.T."/>
        </authorList>
    </citation>
    <scope>NUCLEOTIDE SEQUENCE [LARGE SCALE GENOMIC DNA]</scope>
    <source>
        <strain evidence="5 7">YB392</strain>
    </source>
</reference>
<dbReference type="EMBL" id="KZ859000">
    <property type="protein sequence ID" value="RDW25501.1"/>
    <property type="molecule type" value="Genomic_DNA"/>
</dbReference>
<reference evidence="4 6" key="1">
    <citation type="journal article" date="2016" name="PLoS ONE">
        <title>Sequence Assembly of Yarrowia lipolytica Strain W29/CLIB89 Shows Transposable Element Diversity.</title>
        <authorList>
            <person name="Magnan C."/>
            <person name="Yu J."/>
            <person name="Chang I."/>
            <person name="Jahn E."/>
            <person name="Kanomata Y."/>
            <person name="Wu J."/>
            <person name="Zeller M."/>
            <person name="Oakes M."/>
            <person name="Baldi P."/>
            <person name="Sandmeyer S."/>
        </authorList>
    </citation>
    <scope>NUCLEOTIDE SEQUENCE [LARGE SCALE GENOMIC DNA]</scope>
    <source>
        <strain evidence="4">CLIB89</strain>
        <strain evidence="6">CLIB89(W29)</strain>
    </source>
</reference>
<dbReference type="OrthoDB" id="66144at2759"/>
<dbReference type="VEuPathDB" id="FungiDB:YALI1_C20078g"/>
<dbReference type="RefSeq" id="XP_501825.1">
    <property type="nucleotide sequence ID" value="XM_501825.1"/>
</dbReference>
<evidence type="ECO:0000313" key="7">
    <source>
        <dbReference type="Proteomes" id="UP000256601"/>
    </source>
</evidence>
<evidence type="ECO:0000259" key="3">
    <source>
        <dbReference type="Pfam" id="PF13649"/>
    </source>
</evidence>
<evidence type="ECO:0000256" key="2">
    <source>
        <dbReference type="ARBA" id="ARBA00022679"/>
    </source>
</evidence>
<evidence type="ECO:0000313" key="5">
    <source>
        <dbReference type="EMBL" id="RDW25501.1"/>
    </source>
</evidence>
<dbReference type="PANTHER" id="PTHR43861">
    <property type="entry name" value="TRANS-ACONITATE 2-METHYLTRANSFERASE-RELATED"/>
    <property type="match status" value="1"/>
</dbReference>
<dbReference type="InterPro" id="IPR029063">
    <property type="entry name" value="SAM-dependent_MTases_sf"/>
</dbReference>
<dbReference type="eggNOG" id="ENOG502RZIN">
    <property type="taxonomic scope" value="Eukaryota"/>
</dbReference>
<dbReference type="OMA" id="WYFPSIG"/>
<evidence type="ECO:0000313" key="4">
    <source>
        <dbReference type="EMBL" id="AOW02866.1"/>
    </source>
</evidence>
<dbReference type="Proteomes" id="UP000182444">
    <property type="component" value="Chromosome 1C"/>
</dbReference>
<dbReference type="Pfam" id="PF13649">
    <property type="entry name" value="Methyltransf_25"/>
    <property type="match status" value="1"/>
</dbReference>
<dbReference type="PANTHER" id="PTHR43861:SF1">
    <property type="entry name" value="TRANS-ACONITATE 2-METHYLTRANSFERASE"/>
    <property type="match status" value="1"/>
</dbReference>
<dbReference type="VEuPathDB" id="FungiDB:YALI0_C14388g"/>
<dbReference type="CDD" id="cd02440">
    <property type="entry name" value="AdoMet_MTases"/>
    <property type="match status" value="1"/>
</dbReference>
<dbReference type="GeneID" id="2910057"/>
<dbReference type="Gene3D" id="3.40.50.150">
    <property type="entry name" value="Vaccinia Virus protein VP39"/>
    <property type="match status" value="1"/>
</dbReference>
<dbReference type="SUPFAM" id="SSF53335">
    <property type="entry name" value="S-adenosyl-L-methionine-dependent methyltransferases"/>
    <property type="match status" value="1"/>
</dbReference>
<evidence type="ECO:0000313" key="6">
    <source>
        <dbReference type="Proteomes" id="UP000182444"/>
    </source>
</evidence>
<feature type="domain" description="Methyltransferase" evidence="3">
    <location>
        <begin position="36"/>
        <end position="131"/>
    </location>
</feature>
<dbReference type="InterPro" id="IPR041698">
    <property type="entry name" value="Methyltransf_25"/>
</dbReference>
<dbReference type="Proteomes" id="UP000256601">
    <property type="component" value="Unassembled WGS sequence"/>
</dbReference>
<keyword evidence="2 5" id="KW-0808">Transferase</keyword>
<dbReference type="GO" id="GO:0032259">
    <property type="term" value="P:methylation"/>
    <property type="evidence" value="ECO:0007669"/>
    <property type="project" value="UniProtKB-KW"/>
</dbReference>
<keyword evidence="1 5" id="KW-0489">Methyltransferase</keyword>
<gene>
    <name evidence="5" type="ORF">B0I71DRAFT_132513</name>
    <name evidence="4" type="ORF">YALI1_C20078g</name>
</gene>
<name>A0A1H6Q3R0_YARLL</name>
<organism evidence="4 6">
    <name type="scientific">Yarrowia lipolytica</name>
    <name type="common">Candida lipolytica</name>
    <dbReference type="NCBI Taxonomy" id="4952"/>
    <lineage>
        <taxon>Eukaryota</taxon>
        <taxon>Fungi</taxon>
        <taxon>Dikarya</taxon>
        <taxon>Ascomycota</taxon>
        <taxon>Saccharomycotina</taxon>
        <taxon>Dipodascomycetes</taxon>
        <taxon>Dipodascales</taxon>
        <taxon>Dipodascales incertae sedis</taxon>
        <taxon>Yarrowia</taxon>
    </lineage>
</organism>
<accession>A0A1H6Q3R0</accession>
<dbReference type="AlphaFoldDB" id="A0A1H6Q3R0"/>